<dbReference type="Proteomes" id="UP000465266">
    <property type="component" value="Unassembled WGS sequence"/>
</dbReference>
<accession>A0ABQ1BEQ2</accession>
<organism evidence="1 2">
    <name type="scientific">Aspergillus udagawae</name>
    <dbReference type="NCBI Taxonomy" id="91492"/>
    <lineage>
        <taxon>Eukaryota</taxon>
        <taxon>Fungi</taxon>
        <taxon>Dikarya</taxon>
        <taxon>Ascomycota</taxon>
        <taxon>Pezizomycotina</taxon>
        <taxon>Eurotiomycetes</taxon>
        <taxon>Eurotiomycetidae</taxon>
        <taxon>Eurotiales</taxon>
        <taxon>Aspergillaceae</taxon>
        <taxon>Aspergillus</taxon>
        <taxon>Aspergillus subgen. Fumigati</taxon>
    </lineage>
</organism>
<dbReference type="EMBL" id="BLKG01000253">
    <property type="protein sequence ID" value="GFG00151.1"/>
    <property type="molecule type" value="Genomic_DNA"/>
</dbReference>
<evidence type="ECO:0000313" key="2">
    <source>
        <dbReference type="Proteomes" id="UP000465266"/>
    </source>
</evidence>
<evidence type="ECO:0000313" key="1">
    <source>
        <dbReference type="EMBL" id="GFG00151.1"/>
    </source>
</evidence>
<protein>
    <submittedName>
        <fullName evidence="1">Uncharacterized protein</fullName>
    </submittedName>
</protein>
<comment type="caution">
    <text evidence="1">The sequence shown here is derived from an EMBL/GenBank/DDBJ whole genome shotgun (WGS) entry which is preliminary data.</text>
</comment>
<reference evidence="1 2" key="1">
    <citation type="submission" date="2020-01" db="EMBL/GenBank/DDBJ databases">
        <title>Draft genome sequence of Aspergillus udagawae IFM 53868.</title>
        <authorList>
            <person name="Takahashi H."/>
            <person name="Yaguchi T."/>
        </authorList>
    </citation>
    <scope>NUCLEOTIDE SEQUENCE [LARGE SCALE GENOMIC DNA]</scope>
    <source>
        <strain evidence="1 2">IFM 53868</strain>
    </source>
</reference>
<keyword evidence="2" id="KW-1185">Reference proteome</keyword>
<gene>
    <name evidence="1" type="ORF">IFM53868_10639</name>
</gene>
<name>A0ABQ1BEQ2_9EURO</name>
<sequence length="178" mass="20507">MSDLDEFPYCTWYSSVPHVATCEELLGCMRSIKLAVVRVCILRNYSDYWDELDADPDVNLIEDARKNPNLKYLCDLEVRIPGHGCHNFIRNSTYSIVSQKFMFEHTSTLVLDNVYDEPYADVEMGVPYNGRGANMVYIELCVSVLDELKNIALEELEDTGGFNITEYYNFWGENRPST</sequence>
<proteinExistence type="predicted"/>